<dbReference type="Gene3D" id="1.10.575.10">
    <property type="entry name" value="P1 Nuclease"/>
    <property type="match status" value="1"/>
</dbReference>
<dbReference type="InterPro" id="IPR008947">
    <property type="entry name" value="PLipase_C/P1_nuclease_dom_sf"/>
</dbReference>
<keyword evidence="6" id="KW-1015">Disulfide bond</keyword>
<dbReference type="GO" id="GO:0016788">
    <property type="term" value="F:hydrolase activity, acting on ester bonds"/>
    <property type="evidence" value="ECO:0007669"/>
    <property type="project" value="InterPro"/>
</dbReference>
<keyword evidence="8" id="KW-0732">Signal</keyword>
<keyword evidence="5" id="KW-0378">Hydrolase</keyword>
<organism evidence="9 10">
    <name type="scientific">Allomyces macrogynus (strain ATCC 38327)</name>
    <name type="common">Allomyces javanicus var. macrogynus</name>
    <dbReference type="NCBI Taxonomy" id="578462"/>
    <lineage>
        <taxon>Eukaryota</taxon>
        <taxon>Fungi</taxon>
        <taxon>Fungi incertae sedis</taxon>
        <taxon>Blastocladiomycota</taxon>
        <taxon>Blastocladiomycetes</taxon>
        <taxon>Blastocladiales</taxon>
        <taxon>Blastocladiaceae</taxon>
        <taxon>Allomyces</taxon>
    </lineage>
</organism>
<dbReference type="Proteomes" id="UP000054350">
    <property type="component" value="Unassembled WGS sequence"/>
</dbReference>
<name>A0A0L0TCK8_ALLM3</name>
<proteinExistence type="inferred from homology"/>
<dbReference type="GO" id="GO:0004519">
    <property type="term" value="F:endonuclease activity"/>
    <property type="evidence" value="ECO:0007669"/>
    <property type="project" value="UniProtKB-KW"/>
</dbReference>
<protein>
    <submittedName>
        <fullName evidence="9">Uncharacterized protein</fullName>
    </submittedName>
</protein>
<dbReference type="OrthoDB" id="441446at2759"/>
<evidence type="ECO:0000256" key="4">
    <source>
        <dbReference type="ARBA" id="ARBA00022759"/>
    </source>
</evidence>
<reference evidence="10" key="2">
    <citation type="submission" date="2009-11" db="EMBL/GenBank/DDBJ databases">
        <title>The Genome Sequence of Allomyces macrogynus strain ATCC 38327.</title>
        <authorList>
            <consortium name="The Broad Institute Genome Sequencing Platform"/>
            <person name="Russ C."/>
            <person name="Cuomo C."/>
            <person name="Shea T."/>
            <person name="Young S.K."/>
            <person name="Zeng Q."/>
            <person name="Koehrsen M."/>
            <person name="Haas B."/>
            <person name="Borodovsky M."/>
            <person name="Guigo R."/>
            <person name="Alvarado L."/>
            <person name="Berlin A."/>
            <person name="Borenstein D."/>
            <person name="Chen Z."/>
            <person name="Engels R."/>
            <person name="Freedman E."/>
            <person name="Gellesch M."/>
            <person name="Goldberg J."/>
            <person name="Griggs A."/>
            <person name="Gujja S."/>
            <person name="Heiman D."/>
            <person name="Hepburn T."/>
            <person name="Howarth C."/>
            <person name="Jen D."/>
            <person name="Larson L."/>
            <person name="Lewis B."/>
            <person name="Mehta T."/>
            <person name="Park D."/>
            <person name="Pearson M."/>
            <person name="Roberts A."/>
            <person name="Saif S."/>
            <person name="Shenoy N."/>
            <person name="Sisk P."/>
            <person name="Stolte C."/>
            <person name="Sykes S."/>
            <person name="Walk T."/>
            <person name="White J."/>
            <person name="Yandava C."/>
            <person name="Burger G."/>
            <person name="Gray M.W."/>
            <person name="Holland P.W.H."/>
            <person name="King N."/>
            <person name="Lang F.B.F."/>
            <person name="Roger A.J."/>
            <person name="Ruiz-Trillo I."/>
            <person name="Lander E."/>
            <person name="Nusbaum C."/>
        </authorList>
    </citation>
    <scope>NUCLEOTIDE SEQUENCE [LARGE SCALE GENOMIC DNA]</scope>
    <source>
        <strain evidence="10">ATCC 38327</strain>
    </source>
</reference>
<accession>A0A0L0TCK8</accession>
<evidence type="ECO:0000256" key="2">
    <source>
        <dbReference type="ARBA" id="ARBA00022722"/>
    </source>
</evidence>
<dbReference type="InterPro" id="IPR003154">
    <property type="entry name" value="S1/P1nuclease"/>
</dbReference>
<dbReference type="GO" id="GO:0046872">
    <property type="term" value="F:metal ion binding"/>
    <property type="evidence" value="ECO:0007669"/>
    <property type="project" value="UniProtKB-KW"/>
</dbReference>
<dbReference type="GO" id="GO:0006308">
    <property type="term" value="P:DNA catabolic process"/>
    <property type="evidence" value="ECO:0007669"/>
    <property type="project" value="InterPro"/>
</dbReference>
<keyword evidence="2" id="KW-0540">Nuclease</keyword>
<dbReference type="PANTHER" id="PTHR33146">
    <property type="entry name" value="ENDONUCLEASE 4"/>
    <property type="match status" value="1"/>
</dbReference>
<evidence type="ECO:0000256" key="3">
    <source>
        <dbReference type="ARBA" id="ARBA00022723"/>
    </source>
</evidence>
<evidence type="ECO:0000256" key="6">
    <source>
        <dbReference type="ARBA" id="ARBA00023157"/>
    </source>
</evidence>
<evidence type="ECO:0000256" key="7">
    <source>
        <dbReference type="ARBA" id="ARBA00023180"/>
    </source>
</evidence>
<dbReference type="PANTHER" id="PTHR33146:SF26">
    <property type="entry name" value="ENDONUCLEASE 4"/>
    <property type="match status" value="1"/>
</dbReference>
<gene>
    <name evidence="9" type="ORF">AMAG_17031</name>
</gene>
<keyword evidence="10" id="KW-1185">Reference proteome</keyword>
<keyword evidence="4" id="KW-0255">Endonuclease</keyword>
<keyword evidence="7" id="KW-0325">Glycoprotein</keyword>
<evidence type="ECO:0000313" key="10">
    <source>
        <dbReference type="Proteomes" id="UP000054350"/>
    </source>
</evidence>
<feature type="chain" id="PRO_5005548270" evidence="8">
    <location>
        <begin position="30"/>
        <end position="114"/>
    </location>
</feature>
<dbReference type="SUPFAM" id="SSF48537">
    <property type="entry name" value="Phospholipase C/P1 nuclease"/>
    <property type="match status" value="1"/>
</dbReference>
<comment type="similarity">
    <text evidence="1">Belongs to the nuclease type I family.</text>
</comment>
<keyword evidence="3" id="KW-0479">Metal-binding</keyword>
<dbReference type="AlphaFoldDB" id="A0A0L0TCK8"/>
<sequence>MSRSIISSSLLAALVCVLLALASTPSAHAWGADGHQAVATIAYNYLTPKAKSGVDKIINNSDFTSIEDASTWPDRAKTSATGGWHYIDGCVLAATATCLLGAYRAHFRVLSFRM</sequence>
<evidence type="ECO:0000313" key="9">
    <source>
        <dbReference type="EMBL" id="KNE72588.1"/>
    </source>
</evidence>
<dbReference type="GO" id="GO:0003676">
    <property type="term" value="F:nucleic acid binding"/>
    <property type="evidence" value="ECO:0007669"/>
    <property type="project" value="InterPro"/>
</dbReference>
<dbReference type="VEuPathDB" id="FungiDB:AMAG_17031"/>
<dbReference type="Pfam" id="PF02265">
    <property type="entry name" value="S1-P1_nuclease"/>
    <property type="match status" value="1"/>
</dbReference>
<evidence type="ECO:0000256" key="8">
    <source>
        <dbReference type="SAM" id="SignalP"/>
    </source>
</evidence>
<feature type="signal peptide" evidence="8">
    <location>
        <begin position="1"/>
        <end position="29"/>
    </location>
</feature>
<evidence type="ECO:0000256" key="1">
    <source>
        <dbReference type="ARBA" id="ARBA00009547"/>
    </source>
</evidence>
<dbReference type="EMBL" id="GG745381">
    <property type="protein sequence ID" value="KNE72588.1"/>
    <property type="molecule type" value="Genomic_DNA"/>
</dbReference>
<reference evidence="9 10" key="1">
    <citation type="submission" date="2009-11" db="EMBL/GenBank/DDBJ databases">
        <title>Annotation of Allomyces macrogynus ATCC 38327.</title>
        <authorList>
            <consortium name="The Broad Institute Genome Sequencing Platform"/>
            <person name="Russ C."/>
            <person name="Cuomo C."/>
            <person name="Burger G."/>
            <person name="Gray M.W."/>
            <person name="Holland P.W.H."/>
            <person name="King N."/>
            <person name="Lang F.B.F."/>
            <person name="Roger A.J."/>
            <person name="Ruiz-Trillo I."/>
            <person name="Young S.K."/>
            <person name="Zeng Q."/>
            <person name="Gargeya S."/>
            <person name="Fitzgerald M."/>
            <person name="Haas B."/>
            <person name="Abouelleil A."/>
            <person name="Alvarado L."/>
            <person name="Arachchi H.M."/>
            <person name="Berlin A."/>
            <person name="Chapman S.B."/>
            <person name="Gearin G."/>
            <person name="Goldberg J."/>
            <person name="Griggs A."/>
            <person name="Gujja S."/>
            <person name="Hansen M."/>
            <person name="Heiman D."/>
            <person name="Howarth C."/>
            <person name="Larimer J."/>
            <person name="Lui A."/>
            <person name="MacDonald P.J.P."/>
            <person name="McCowen C."/>
            <person name="Montmayeur A."/>
            <person name="Murphy C."/>
            <person name="Neiman D."/>
            <person name="Pearson M."/>
            <person name="Priest M."/>
            <person name="Roberts A."/>
            <person name="Saif S."/>
            <person name="Shea T."/>
            <person name="Sisk P."/>
            <person name="Stolte C."/>
            <person name="Sykes S."/>
            <person name="Wortman J."/>
            <person name="Nusbaum C."/>
            <person name="Birren B."/>
        </authorList>
    </citation>
    <scope>NUCLEOTIDE SEQUENCE [LARGE SCALE GENOMIC DNA]</scope>
    <source>
        <strain evidence="9 10">ATCC 38327</strain>
    </source>
</reference>
<evidence type="ECO:0000256" key="5">
    <source>
        <dbReference type="ARBA" id="ARBA00022801"/>
    </source>
</evidence>